<dbReference type="PANTHER" id="PTHR43022:SF1">
    <property type="entry name" value="PROTEIN SMF"/>
    <property type="match status" value="1"/>
</dbReference>
<dbReference type="PANTHER" id="PTHR43022">
    <property type="entry name" value="PROTEIN SMF"/>
    <property type="match status" value="1"/>
</dbReference>
<dbReference type="RefSeq" id="WP_058264803.1">
    <property type="nucleotide sequence ID" value="NZ_FMYN01000001.1"/>
</dbReference>
<dbReference type="InterPro" id="IPR057666">
    <property type="entry name" value="DrpA_SLOG"/>
</dbReference>
<dbReference type="EMBL" id="JBAWKY010000001">
    <property type="protein sequence ID" value="MEI4461361.1"/>
    <property type="molecule type" value="Genomic_DNA"/>
</dbReference>
<dbReference type="Pfam" id="PF02481">
    <property type="entry name" value="DNA_processg_A"/>
    <property type="match status" value="1"/>
</dbReference>
<dbReference type="SUPFAM" id="SSF102405">
    <property type="entry name" value="MCP/YpsA-like"/>
    <property type="match status" value="1"/>
</dbReference>
<proteinExistence type="inferred from homology"/>
<dbReference type="EMBL" id="LNQL01000001">
    <property type="protein sequence ID" value="KSU50627.1"/>
    <property type="molecule type" value="Genomic_DNA"/>
</dbReference>
<gene>
    <name evidence="4" type="primary">dprA</name>
    <name evidence="3" type="ORF">AS033_04395</name>
    <name evidence="4" type="ORF">SZL87_02855</name>
</gene>
<evidence type="ECO:0000313" key="3">
    <source>
        <dbReference type="EMBL" id="KSU50627.1"/>
    </source>
</evidence>
<evidence type="ECO:0000313" key="5">
    <source>
        <dbReference type="Proteomes" id="UP000053797"/>
    </source>
</evidence>
<protein>
    <submittedName>
        <fullName evidence="3 4">DNA processing protein DprA</fullName>
    </submittedName>
</protein>
<dbReference type="GO" id="GO:0009294">
    <property type="term" value="P:DNA-mediated transformation"/>
    <property type="evidence" value="ECO:0007669"/>
    <property type="project" value="InterPro"/>
</dbReference>
<dbReference type="OrthoDB" id="9785707at2"/>
<dbReference type="Gene3D" id="3.40.50.450">
    <property type="match status" value="1"/>
</dbReference>
<accession>A0A0V8GK15</accession>
<organism evidence="3 5">
    <name type="scientific">Exiguobacterium indicum</name>
    <dbReference type="NCBI Taxonomy" id="296995"/>
    <lineage>
        <taxon>Bacteria</taxon>
        <taxon>Bacillati</taxon>
        <taxon>Bacillota</taxon>
        <taxon>Bacilli</taxon>
        <taxon>Bacillales</taxon>
        <taxon>Bacillales Family XII. Incertae Sedis</taxon>
        <taxon>Exiguobacterium</taxon>
    </lineage>
</organism>
<comment type="similarity">
    <text evidence="1">Belongs to the DprA/Smf family.</text>
</comment>
<dbReference type="AlphaFoldDB" id="A0A0V8GK15"/>
<evidence type="ECO:0000313" key="4">
    <source>
        <dbReference type="EMBL" id="MEI4461361.1"/>
    </source>
</evidence>
<feature type="domain" description="Smf/DprA SLOG" evidence="2">
    <location>
        <begin position="56"/>
        <end position="262"/>
    </location>
</feature>
<keyword evidence="6" id="KW-1185">Reference proteome</keyword>
<evidence type="ECO:0000313" key="6">
    <source>
        <dbReference type="Proteomes" id="UP001387110"/>
    </source>
</evidence>
<evidence type="ECO:0000256" key="1">
    <source>
        <dbReference type="ARBA" id="ARBA00006525"/>
    </source>
</evidence>
<reference evidence="4 6" key="2">
    <citation type="submission" date="2023-12" db="EMBL/GenBank/DDBJ databases">
        <authorList>
            <person name="Easwaran N."/>
            <person name="Lazarus H.P.S."/>
        </authorList>
    </citation>
    <scope>NUCLEOTIDE SEQUENCE [LARGE SCALE GENOMIC DNA]</scope>
    <source>
        <strain evidence="4 6">VIT-2023</strain>
    </source>
</reference>
<name>A0A0V8GK15_9BACL</name>
<evidence type="ECO:0000259" key="2">
    <source>
        <dbReference type="Pfam" id="PF02481"/>
    </source>
</evidence>
<dbReference type="NCBIfam" id="TIGR00732">
    <property type="entry name" value="dprA"/>
    <property type="match status" value="1"/>
</dbReference>
<dbReference type="Proteomes" id="UP000053797">
    <property type="component" value="Unassembled WGS sequence"/>
</dbReference>
<comment type="caution">
    <text evidence="3">The sequence shown here is derived from an EMBL/GenBank/DDBJ whole genome shotgun (WGS) entry which is preliminary data.</text>
</comment>
<sequence length="275" mass="30833">MKRELYVRFAMCQVPYTIVRLIEQFGIVPSHELPVSTRLRKRYEQALQLDWIEESILVKGDPLFPTVLLTIPQPVYALFYRGDPSRLTLPRVSIIGSRTPSPHHLSRMRFLQPFFHPDLATVSGGAYGIDALVHRLSLKHQQTTIAVLAGGLDRLYPTSHASLFERILSNGLLLSEYPPGTPIQKFQFLERNRIIAGLSSSLIIVEAAKRSGTMNTASHALDQGKDVYCLPGCPTESFFTGTNQLIAEGAIPLLDPEEVSKSIRLNVDKWESRLL</sequence>
<dbReference type="Proteomes" id="UP001387110">
    <property type="component" value="Unassembled WGS sequence"/>
</dbReference>
<dbReference type="InterPro" id="IPR003488">
    <property type="entry name" value="DprA"/>
</dbReference>
<reference evidence="3 5" key="1">
    <citation type="journal article" date="2015" name="Int. J. Syst. Evol. Microbiol.">
        <title>Exiguobacterium enclense sp. nov., isolated from sediment.</title>
        <authorList>
            <person name="Dastager S.G."/>
            <person name="Mawlankar R."/>
            <person name="Sonalkar V.V."/>
            <person name="Thorat M.N."/>
            <person name="Mual P."/>
            <person name="Verma A."/>
            <person name="Krishnamurthi S."/>
            <person name="Tang S.K."/>
            <person name="Li W.J."/>
        </authorList>
    </citation>
    <scope>NUCLEOTIDE SEQUENCE [LARGE SCALE GENOMIC DNA]</scope>
    <source>
        <strain evidence="3 5">NIO-1109</strain>
    </source>
</reference>